<organism evidence="2 3">
    <name type="scientific">Galendromus occidentalis</name>
    <name type="common">western predatory mite</name>
    <dbReference type="NCBI Taxonomy" id="34638"/>
    <lineage>
        <taxon>Eukaryota</taxon>
        <taxon>Metazoa</taxon>
        <taxon>Ecdysozoa</taxon>
        <taxon>Arthropoda</taxon>
        <taxon>Chelicerata</taxon>
        <taxon>Arachnida</taxon>
        <taxon>Acari</taxon>
        <taxon>Parasitiformes</taxon>
        <taxon>Mesostigmata</taxon>
        <taxon>Gamasina</taxon>
        <taxon>Phytoseioidea</taxon>
        <taxon>Phytoseiidae</taxon>
        <taxon>Typhlodrominae</taxon>
        <taxon>Galendromus</taxon>
    </lineage>
</organism>
<dbReference type="PROSITE" id="PS50878">
    <property type="entry name" value="RT_POL"/>
    <property type="match status" value="1"/>
</dbReference>
<dbReference type="AlphaFoldDB" id="A0AAJ7PAB9"/>
<dbReference type="PANTHER" id="PTHR47027:SF20">
    <property type="entry name" value="REVERSE TRANSCRIPTASE-LIKE PROTEIN WITH RNA-DIRECTED DNA POLYMERASE DOMAIN"/>
    <property type="match status" value="1"/>
</dbReference>
<dbReference type="RefSeq" id="XP_018496105.1">
    <property type="nucleotide sequence ID" value="XM_018640589.1"/>
</dbReference>
<reference evidence="3" key="1">
    <citation type="submission" date="2025-08" db="UniProtKB">
        <authorList>
            <consortium name="RefSeq"/>
        </authorList>
    </citation>
    <scope>IDENTIFICATION</scope>
</reference>
<feature type="non-terminal residue" evidence="3">
    <location>
        <position position="316"/>
    </location>
</feature>
<protein>
    <submittedName>
        <fullName evidence="3">Uncharacterized protein LOC108864598</fullName>
    </submittedName>
</protein>
<dbReference type="KEGG" id="goe:108864598"/>
<evidence type="ECO:0000259" key="1">
    <source>
        <dbReference type="PROSITE" id="PS50878"/>
    </source>
</evidence>
<dbReference type="InterPro" id="IPR000477">
    <property type="entry name" value="RT_dom"/>
</dbReference>
<dbReference type="Proteomes" id="UP000694867">
    <property type="component" value="Unplaced"/>
</dbReference>
<evidence type="ECO:0000313" key="2">
    <source>
        <dbReference type="Proteomes" id="UP000694867"/>
    </source>
</evidence>
<dbReference type="InterPro" id="IPR043502">
    <property type="entry name" value="DNA/RNA_pol_sf"/>
</dbReference>
<dbReference type="GeneID" id="108864598"/>
<keyword evidence="2" id="KW-1185">Reference proteome</keyword>
<dbReference type="GO" id="GO:0071897">
    <property type="term" value="P:DNA biosynthetic process"/>
    <property type="evidence" value="ECO:0007669"/>
    <property type="project" value="UniProtKB-ARBA"/>
</dbReference>
<name>A0AAJ7PAB9_9ACAR</name>
<accession>A0AAJ7PAB9</accession>
<gene>
    <name evidence="3" type="primary">LOC108864598</name>
</gene>
<dbReference type="Pfam" id="PF00078">
    <property type="entry name" value="RVT_1"/>
    <property type="match status" value="1"/>
</dbReference>
<sequence>MCFQSNKRGDFWNVREKKFFNISGLLFADDLILIGRNYSELEKLLEITSQFGDEMKLTFNPAKSAVVTFSKCGIGTEKRLQVQGRDIPRDTQYKYLGITVSDSGHYLDAQEDIWAEKSQKVLNQLRARALWGFNRFEISKTLWKAVAVPALTYATGEAYRIRRDVLFNCLADLTYSCPHCYVTRFRTMRICIKTLENKISTAQNEAGRYALGVPGSKVATEFVTGELGWSSFKAREAQSKLRYFNRVKSMHDHRWPKAIVDMMDQCGVRTKAYRRLQELEREFKCDDITLTFTQEGKPLHGILDRAIKGRIREVET</sequence>
<evidence type="ECO:0000313" key="3">
    <source>
        <dbReference type="RefSeq" id="XP_018496105.1"/>
    </source>
</evidence>
<feature type="domain" description="Reverse transcriptase" evidence="1">
    <location>
        <begin position="1"/>
        <end position="100"/>
    </location>
</feature>
<dbReference type="SUPFAM" id="SSF56672">
    <property type="entry name" value="DNA/RNA polymerases"/>
    <property type="match status" value="1"/>
</dbReference>
<dbReference type="PANTHER" id="PTHR47027">
    <property type="entry name" value="REVERSE TRANSCRIPTASE DOMAIN-CONTAINING PROTEIN"/>
    <property type="match status" value="1"/>
</dbReference>
<proteinExistence type="predicted"/>